<keyword evidence="3" id="KW-1185">Reference proteome</keyword>
<organism evidence="2 3">
    <name type="scientific">Fistulifera solaris</name>
    <name type="common">Oleaginous diatom</name>
    <dbReference type="NCBI Taxonomy" id="1519565"/>
    <lineage>
        <taxon>Eukaryota</taxon>
        <taxon>Sar</taxon>
        <taxon>Stramenopiles</taxon>
        <taxon>Ochrophyta</taxon>
        <taxon>Bacillariophyta</taxon>
        <taxon>Bacillariophyceae</taxon>
        <taxon>Bacillariophycidae</taxon>
        <taxon>Naviculales</taxon>
        <taxon>Naviculaceae</taxon>
        <taxon>Fistulifera</taxon>
    </lineage>
</organism>
<feature type="compositionally biased region" description="Basic and acidic residues" evidence="1">
    <location>
        <begin position="1"/>
        <end position="13"/>
    </location>
</feature>
<gene>
    <name evidence="2" type="ORF">FisN_13Hh272</name>
</gene>
<evidence type="ECO:0000256" key="1">
    <source>
        <dbReference type="SAM" id="MobiDB-lite"/>
    </source>
</evidence>
<feature type="compositionally biased region" description="Basic and acidic residues" evidence="1">
    <location>
        <begin position="20"/>
        <end position="40"/>
    </location>
</feature>
<dbReference type="AlphaFoldDB" id="A0A1Z5KN99"/>
<feature type="compositionally biased region" description="Basic and acidic residues" evidence="1">
    <location>
        <begin position="149"/>
        <end position="158"/>
    </location>
</feature>
<dbReference type="EMBL" id="BDSP01000259">
    <property type="protein sequence ID" value="GAX27637.1"/>
    <property type="molecule type" value="Genomic_DNA"/>
</dbReference>
<name>A0A1Z5KN99_FISSO</name>
<reference evidence="2 3" key="1">
    <citation type="journal article" date="2015" name="Plant Cell">
        <title>Oil accumulation by the oleaginous diatom Fistulifera solaris as revealed by the genome and transcriptome.</title>
        <authorList>
            <person name="Tanaka T."/>
            <person name="Maeda Y."/>
            <person name="Veluchamy A."/>
            <person name="Tanaka M."/>
            <person name="Abida H."/>
            <person name="Marechal E."/>
            <person name="Bowler C."/>
            <person name="Muto M."/>
            <person name="Sunaga Y."/>
            <person name="Tanaka M."/>
            <person name="Yoshino T."/>
            <person name="Taniguchi T."/>
            <person name="Fukuda Y."/>
            <person name="Nemoto M."/>
            <person name="Matsumoto M."/>
            <person name="Wong P.S."/>
            <person name="Aburatani S."/>
            <person name="Fujibuchi W."/>
        </authorList>
    </citation>
    <scope>NUCLEOTIDE SEQUENCE [LARGE SCALE GENOMIC DNA]</scope>
    <source>
        <strain evidence="2 3">JPCC DA0580</strain>
    </source>
</reference>
<protein>
    <submittedName>
        <fullName evidence="2">Uncharacterized protein</fullName>
    </submittedName>
</protein>
<dbReference type="InParanoid" id="A0A1Z5KN99"/>
<feature type="region of interest" description="Disordered" evidence="1">
    <location>
        <begin position="126"/>
        <end position="158"/>
    </location>
</feature>
<comment type="caution">
    <text evidence="2">The sequence shown here is derived from an EMBL/GenBank/DDBJ whole genome shotgun (WGS) entry which is preliminary data.</text>
</comment>
<evidence type="ECO:0000313" key="3">
    <source>
        <dbReference type="Proteomes" id="UP000198406"/>
    </source>
</evidence>
<proteinExistence type="predicted"/>
<dbReference type="Proteomes" id="UP000198406">
    <property type="component" value="Unassembled WGS sequence"/>
</dbReference>
<evidence type="ECO:0000313" key="2">
    <source>
        <dbReference type="EMBL" id="GAX27637.1"/>
    </source>
</evidence>
<accession>A0A1Z5KN99</accession>
<feature type="region of interest" description="Disordered" evidence="1">
    <location>
        <begin position="1"/>
        <end position="40"/>
    </location>
</feature>
<sequence length="158" mass="18217">MTSHVHWNDEHAGRIASPRLDVRNADEDVKSSSKGPAKRDDLRAKIDKAVRVELAYLDKAIEVGKKRKMMVRVLKEQGDLPSMEASQQQTITAKIAYATKLEKAYFHKARQVHDRRYRWTKLYEMSQQSDEATPSKKCQLPPLRSRFYSGEEKLSPTT</sequence>